<gene>
    <name evidence="2" type="ORF">IRJ18_00105</name>
</gene>
<evidence type="ECO:0008006" key="4">
    <source>
        <dbReference type="Google" id="ProtNLM"/>
    </source>
</evidence>
<keyword evidence="1" id="KW-1133">Transmembrane helix</keyword>
<protein>
    <recommendedName>
        <fullName evidence="4">DoxX-like protein</fullName>
    </recommendedName>
</protein>
<dbReference type="EMBL" id="JADFFM010000001">
    <property type="protein sequence ID" value="MBE9664740.1"/>
    <property type="molecule type" value="Genomic_DNA"/>
</dbReference>
<evidence type="ECO:0000313" key="2">
    <source>
        <dbReference type="EMBL" id="MBE9664740.1"/>
    </source>
</evidence>
<feature type="transmembrane region" description="Helical" evidence="1">
    <location>
        <begin position="196"/>
        <end position="214"/>
    </location>
</feature>
<feature type="transmembrane region" description="Helical" evidence="1">
    <location>
        <begin position="269"/>
        <end position="291"/>
    </location>
</feature>
<evidence type="ECO:0000313" key="3">
    <source>
        <dbReference type="Proteomes" id="UP000632774"/>
    </source>
</evidence>
<keyword evidence="3" id="KW-1185">Reference proteome</keyword>
<sequence length="429" mass="48586">MTTTNTLAQPWSPAQKVGFRFALLFFILFILCDPNGAVPLLSNYEGVYMAPVQKLVVWMGTHVFHLTKPITAFTNGSGDTTYNWIVLLLIFIKSVVGAAIWSLIDTKPKSYDRLYYWLLVVLRFYVGFTMLGYGGYKVIKLQFPAPGPARLLESYGDSSPMGLAWTFMGYSKAYNYFTGIAELTCGILLLFRRTTLFGAVIAFTVIANIVAINYCFDVPVKIVSSALLLMVIFILLKDLNRIIKFFFLNQTAEPAVLTPRRFQKRWKNISLTVTKYLLIAYTVFSIGGNVISNMKYGDDAKHPVLYGLFNTQTFIQGKDTLPPLTTDTTRWKRISINSFGSVRITTMNDSTRNYSFKADSVKKQIIIGSFKDTTRKYTFAYTLSKDSILNMTGKGPNGDMSATLKRFDEKKFLLMRRGFHLINESPFNK</sequence>
<feature type="transmembrane region" description="Helical" evidence="1">
    <location>
        <begin position="116"/>
        <end position="136"/>
    </location>
</feature>
<accession>A0ABR9XC41</accession>
<dbReference type="RefSeq" id="WP_194104166.1">
    <property type="nucleotide sequence ID" value="NZ_JADFFM010000001.1"/>
</dbReference>
<reference evidence="2 3" key="1">
    <citation type="submission" date="2020-10" db="EMBL/GenBank/DDBJ databases">
        <title>Mucilaginibacter mali sp. nov., isolated from rhizosphere soil of apple orchard.</title>
        <authorList>
            <person name="Lee J.-S."/>
            <person name="Kim H.S."/>
            <person name="Kim J.-S."/>
        </authorList>
    </citation>
    <scope>NUCLEOTIDE SEQUENCE [LARGE SCALE GENOMIC DNA]</scope>
    <source>
        <strain evidence="2 3">KCTC 23157</strain>
    </source>
</reference>
<feature type="transmembrane region" description="Helical" evidence="1">
    <location>
        <begin position="173"/>
        <end position="191"/>
    </location>
</feature>
<feature type="transmembrane region" description="Helical" evidence="1">
    <location>
        <begin position="21"/>
        <end position="41"/>
    </location>
</feature>
<proteinExistence type="predicted"/>
<dbReference type="Proteomes" id="UP000632774">
    <property type="component" value="Unassembled WGS sequence"/>
</dbReference>
<evidence type="ECO:0000256" key="1">
    <source>
        <dbReference type="SAM" id="Phobius"/>
    </source>
</evidence>
<comment type="caution">
    <text evidence="2">The sequence shown here is derived from an EMBL/GenBank/DDBJ whole genome shotgun (WGS) entry which is preliminary data.</text>
</comment>
<keyword evidence="1" id="KW-0812">Transmembrane</keyword>
<organism evidence="2 3">
    <name type="scientific">Mucilaginibacter boryungensis</name>
    <dbReference type="NCBI Taxonomy" id="768480"/>
    <lineage>
        <taxon>Bacteria</taxon>
        <taxon>Pseudomonadati</taxon>
        <taxon>Bacteroidota</taxon>
        <taxon>Sphingobacteriia</taxon>
        <taxon>Sphingobacteriales</taxon>
        <taxon>Sphingobacteriaceae</taxon>
        <taxon>Mucilaginibacter</taxon>
    </lineage>
</organism>
<keyword evidence="1" id="KW-0472">Membrane</keyword>
<feature type="transmembrane region" description="Helical" evidence="1">
    <location>
        <begin position="84"/>
        <end position="104"/>
    </location>
</feature>
<name>A0ABR9XC41_9SPHI</name>